<dbReference type="Gene3D" id="4.10.1240.10">
    <property type="entry name" value="GPCR, family 2, extracellular hormone receptor domain"/>
    <property type="match status" value="1"/>
</dbReference>
<gene>
    <name evidence="2" type="ORF">EAG_16040</name>
</gene>
<dbReference type="InterPro" id="IPR001879">
    <property type="entry name" value="GPCR_2_extracellular_dom"/>
</dbReference>
<dbReference type="GO" id="GO:0016020">
    <property type="term" value="C:membrane"/>
    <property type="evidence" value="ECO:0007669"/>
    <property type="project" value="InterPro"/>
</dbReference>
<dbReference type="STRING" id="104421.E2B0Y7"/>
<evidence type="ECO:0000313" key="2">
    <source>
        <dbReference type="EMBL" id="EFN60656.1"/>
    </source>
</evidence>
<reference evidence="2 3" key="1">
    <citation type="journal article" date="2010" name="Science">
        <title>Genomic comparison of the ants Camponotus floridanus and Harpegnathos saltator.</title>
        <authorList>
            <person name="Bonasio R."/>
            <person name="Zhang G."/>
            <person name="Ye C."/>
            <person name="Mutti N.S."/>
            <person name="Fang X."/>
            <person name="Qin N."/>
            <person name="Donahue G."/>
            <person name="Yang P."/>
            <person name="Li Q."/>
            <person name="Li C."/>
            <person name="Zhang P."/>
            <person name="Huang Z."/>
            <person name="Berger S.L."/>
            <person name="Reinberg D."/>
            <person name="Wang J."/>
            <person name="Liebig J."/>
        </authorList>
    </citation>
    <scope>NUCLEOTIDE SEQUENCE [LARGE SCALE GENOMIC DNA]</scope>
    <source>
        <strain evidence="3">C129</strain>
    </source>
</reference>
<evidence type="ECO:0000259" key="1">
    <source>
        <dbReference type="PROSITE" id="PS50227"/>
    </source>
</evidence>
<dbReference type="PROSITE" id="PS50227">
    <property type="entry name" value="G_PROTEIN_RECEP_F2_3"/>
    <property type="match status" value="1"/>
</dbReference>
<feature type="domain" description="G-protein coupled receptors family 2 profile 1" evidence="1">
    <location>
        <begin position="38"/>
        <end position="100"/>
    </location>
</feature>
<name>E2B0Y7_CAMFO</name>
<dbReference type="PROSITE" id="PS00649">
    <property type="entry name" value="G_PROTEIN_RECEP_F2_1"/>
    <property type="match status" value="1"/>
</dbReference>
<evidence type="ECO:0000313" key="3">
    <source>
        <dbReference type="Proteomes" id="UP000000311"/>
    </source>
</evidence>
<dbReference type="EMBL" id="GL444716">
    <property type="protein sequence ID" value="EFN60656.1"/>
    <property type="molecule type" value="Genomic_DNA"/>
</dbReference>
<organism evidence="3">
    <name type="scientific">Camponotus floridanus</name>
    <name type="common">Florida carpenter ant</name>
    <dbReference type="NCBI Taxonomy" id="104421"/>
    <lineage>
        <taxon>Eukaryota</taxon>
        <taxon>Metazoa</taxon>
        <taxon>Ecdysozoa</taxon>
        <taxon>Arthropoda</taxon>
        <taxon>Hexapoda</taxon>
        <taxon>Insecta</taxon>
        <taxon>Pterygota</taxon>
        <taxon>Neoptera</taxon>
        <taxon>Endopterygota</taxon>
        <taxon>Hymenoptera</taxon>
        <taxon>Apocrita</taxon>
        <taxon>Aculeata</taxon>
        <taxon>Formicoidea</taxon>
        <taxon>Formicidae</taxon>
        <taxon>Formicinae</taxon>
        <taxon>Camponotus</taxon>
    </lineage>
</organism>
<keyword evidence="3" id="KW-1185">Reference proteome</keyword>
<dbReference type="Proteomes" id="UP000000311">
    <property type="component" value="Unassembled WGS sequence"/>
</dbReference>
<accession>E2B0Y7</accession>
<dbReference type="Pfam" id="PF02793">
    <property type="entry name" value="HRM"/>
    <property type="match status" value="1"/>
</dbReference>
<proteinExistence type="predicted"/>
<dbReference type="InterPro" id="IPR017983">
    <property type="entry name" value="GPCR_2_secretin-like_CS"/>
</dbReference>
<dbReference type="AlphaFoldDB" id="E2B0Y7"/>
<dbReference type="InterPro" id="IPR036445">
    <property type="entry name" value="GPCR_2_extracell_dom_sf"/>
</dbReference>
<protein>
    <submittedName>
        <fullName evidence="2">Diuretic hormone receptor</fullName>
    </submittedName>
</protein>
<dbReference type="GO" id="GO:0004930">
    <property type="term" value="F:G protein-coupled receptor activity"/>
    <property type="evidence" value="ECO:0007669"/>
    <property type="project" value="InterPro"/>
</dbReference>
<dbReference type="SUPFAM" id="SSF111418">
    <property type="entry name" value="Hormone receptor domain"/>
    <property type="match status" value="1"/>
</dbReference>
<dbReference type="OMA" id="GCEISWD"/>
<keyword evidence="2" id="KW-0675">Receptor</keyword>
<sequence>MAWFLANETEPLVDDNYVLNVLNYINELNESLSSEQSKCLERKHQDQNRKQDRLECEVNWDTILCWPRTPPGTLATIPCFDELNGILYDNTREYMCHFHV</sequence>
<dbReference type="InParanoid" id="E2B0Y7"/>
<dbReference type="OrthoDB" id="6022368at2759"/>